<dbReference type="AlphaFoldDB" id="A0A8T4IIM5"/>
<evidence type="ECO:0000313" key="8">
    <source>
        <dbReference type="Proteomes" id="UP000676996"/>
    </source>
</evidence>
<comment type="caution">
    <text evidence="7">The sequence shown here is derived from an EMBL/GenBank/DDBJ whole genome shotgun (WGS) entry which is preliminary data.</text>
</comment>
<evidence type="ECO:0000256" key="3">
    <source>
        <dbReference type="ARBA" id="ARBA00048782"/>
    </source>
</evidence>
<keyword evidence="1 4" id="KW-0560">Oxidoreductase</keyword>
<dbReference type="RefSeq" id="WP_430980942.1">
    <property type="nucleotide sequence ID" value="NZ_JAGRQC010000003.1"/>
</dbReference>
<dbReference type="PANTHER" id="PTHR43774:SF1">
    <property type="entry name" value="PEPTIDE METHIONINE SULFOXIDE REDUCTASE MSRA 2"/>
    <property type="match status" value="1"/>
</dbReference>
<evidence type="ECO:0000313" key="7">
    <source>
        <dbReference type="EMBL" id="MBR0552955.1"/>
    </source>
</evidence>
<organism evidence="7 8">
    <name type="scientific">Stakelama marina</name>
    <dbReference type="NCBI Taxonomy" id="2826939"/>
    <lineage>
        <taxon>Bacteria</taxon>
        <taxon>Pseudomonadati</taxon>
        <taxon>Pseudomonadota</taxon>
        <taxon>Alphaproteobacteria</taxon>
        <taxon>Sphingomonadales</taxon>
        <taxon>Sphingomonadaceae</taxon>
        <taxon>Stakelama</taxon>
    </lineage>
</organism>
<dbReference type="InterPro" id="IPR002569">
    <property type="entry name" value="Met_Sox_Rdtase_MsrA_dom"/>
</dbReference>
<dbReference type="EMBL" id="JAGRQC010000003">
    <property type="protein sequence ID" value="MBR0552955.1"/>
    <property type="molecule type" value="Genomic_DNA"/>
</dbReference>
<dbReference type="EC" id="1.8.4.11" evidence="4"/>
<dbReference type="PANTHER" id="PTHR43774">
    <property type="entry name" value="PEPTIDE METHIONINE SULFOXIDE REDUCTASE"/>
    <property type="match status" value="1"/>
</dbReference>
<dbReference type="HAMAP" id="MF_01401">
    <property type="entry name" value="MsrA"/>
    <property type="match status" value="1"/>
</dbReference>
<feature type="active site" evidence="4">
    <location>
        <position position="53"/>
    </location>
</feature>
<dbReference type="NCBIfam" id="TIGR00401">
    <property type="entry name" value="msrA"/>
    <property type="match status" value="1"/>
</dbReference>
<comment type="catalytic activity">
    <reaction evidence="2 4">
        <text>L-methionyl-[protein] + [thioredoxin]-disulfide + H2O = L-methionyl-(S)-S-oxide-[protein] + [thioredoxin]-dithiol</text>
        <dbReference type="Rhea" id="RHEA:14217"/>
        <dbReference type="Rhea" id="RHEA-COMP:10698"/>
        <dbReference type="Rhea" id="RHEA-COMP:10700"/>
        <dbReference type="Rhea" id="RHEA-COMP:12313"/>
        <dbReference type="Rhea" id="RHEA-COMP:12315"/>
        <dbReference type="ChEBI" id="CHEBI:15377"/>
        <dbReference type="ChEBI" id="CHEBI:16044"/>
        <dbReference type="ChEBI" id="CHEBI:29950"/>
        <dbReference type="ChEBI" id="CHEBI:44120"/>
        <dbReference type="ChEBI" id="CHEBI:50058"/>
        <dbReference type="EC" id="1.8.4.11"/>
    </reaction>
</comment>
<evidence type="ECO:0000256" key="1">
    <source>
        <dbReference type="ARBA" id="ARBA00023002"/>
    </source>
</evidence>
<gene>
    <name evidence="4 7" type="primary">msrA</name>
    <name evidence="7" type="ORF">J7S20_10595</name>
</gene>
<name>A0A8T4IIM5_9SPHN</name>
<evidence type="ECO:0000259" key="6">
    <source>
        <dbReference type="Pfam" id="PF01625"/>
    </source>
</evidence>
<dbReference type="SUPFAM" id="SSF55068">
    <property type="entry name" value="Peptide methionine sulfoxide reductase"/>
    <property type="match status" value="1"/>
</dbReference>
<feature type="signal peptide" evidence="5">
    <location>
        <begin position="1"/>
        <end position="24"/>
    </location>
</feature>
<feature type="chain" id="PRO_5035897013" description="Peptide methionine sulfoxide reductase MsrA" evidence="5">
    <location>
        <begin position="25"/>
        <end position="218"/>
    </location>
</feature>
<comment type="similarity">
    <text evidence="4">Belongs to the MsrA Met sulfoxide reductase family.</text>
</comment>
<dbReference type="Proteomes" id="UP000676996">
    <property type="component" value="Unassembled WGS sequence"/>
</dbReference>
<dbReference type="GO" id="GO:0008113">
    <property type="term" value="F:peptide-methionine (S)-S-oxide reductase activity"/>
    <property type="evidence" value="ECO:0007669"/>
    <property type="project" value="UniProtKB-UniRule"/>
</dbReference>
<keyword evidence="8" id="KW-1185">Reference proteome</keyword>
<keyword evidence="5" id="KW-0732">Signal</keyword>
<dbReference type="Gene3D" id="3.30.1060.10">
    <property type="entry name" value="Peptide methionine sulphoxide reductase MsrA"/>
    <property type="match status" value="1"/>
</dbReference>
<accession>A0A8T4IIM5</accession>
<dbReference type="InterPro" id="IPR036509">
    <property type="entry name" value="Met_Sox_Rdtase_MsrA_sf"/>
</dbReference>
<feature type="domain" description="Peptide methionine sulphoxide reductase MsrA" evidence="6">
    <location>
        <begin position="46"/>
        <end position="197"/>
    </location>
</feature>
<sequence>MPKSLFAIAGAGLLAAAALNPAGGAERAVPVPAPAFTMAKPHGLQTAVLAGGCFWGMEAVFEHVKGVKSVTNGYAGGKASTASYAKVGTEKTGHAEAVKITYDPGVVSYGTLLRIYFSVAHDPTQLNRQGPDRGPSYRSAIFPQNNAQKMVAARYIEQLRKAGTFGKPIVTRLEGGRFYPAERYHQDYYRKHPNSAYIVRWDKPKVAALKAAYPTLSR</sequence>
<proteinExistence type="inferred from homology"/>
<evidence type="ECO:0000256" key="2">
    <source>
        <dbReference type="ARBA" id="ARBA00047806"/>
    </source>
</evidence>
<evidence type="ECO:0000256" key="4">
    <source>
        <dbReference type="HAMAP-Rule" id="MF_01401"/>
    </source>
</evidence>
<evidence type="ECO:0000256" key="5">
    <source>
        <dbReference type="SAM" id="SignalP"/>
    </source>
</evidence>
<comment type="function">
    <text evidence="4">Has an important function as a repair enzyme for proteins that have been inactivated by oxidation. Catalyzes the reversible oxidation-reduction of methionine sulfoxide in proteins to methionine.</text>
</comment>
<dbReference type="Pfam" id="PF01625">
    <property type="entry name" value="PMSR"/>
    <property type="match status" value="1"/>
</dbReference>
<protein>
    <recommendedName>
        <fullName evidence="4">Peptide methionine sulfoxide reductase MsrA</fullName>
        <shortName evidence="4">Protein-methionine-S-oxide reductase</shortName>
        <ecNumber evidence="4">1.8.4.11</ecNumber>
    </recommendedName>
    <alternativeName>
        <fullName evidence="4">Peptide-methionine (S)-S-oxide reductase</fullName>
        <shortName evidence="4">Peptide Met(O) reductase</shortName>
    </alternativeName>
</protein>
<comment type="catalytic activity">
    <reaction evidence="3 4">
        <text>[thioredoxin]-disulfide + L-methionine + H2O = L-methionine (S)-S-oxide + [thioredoxin]-dithiol</text>
        <dbReference type="Rhea" id="RHEA:19993"/>
        <dbReference type="Rhea" id="RHEA-COMP:10698"/>
        <dbReference type="Rhea" id="RHEA-COMP:10700"/>
        <dbReference type="ChEBI" id="CHEBI:15377"/>
        <dbReference type="ChEBI" id="CHEBI:29950"/>
        <dbReference type="ChEBI" id="CHEBI:50058"/>
        <dbReference type="ChEBI" id="CHEBI:57844"/>
        <dbReference type="ChEBI" id="CHEBI:58772"/>
        <dbReference type="EC" id="1.8.4.11"/>
    </reaction>
</comment>
<reference evidence="7" key="1">
    <citation type="submission" date="2021-04" db="EMBL/GenBank/DDBJ databases">
        <title>Ouciella asimina sp. nov., isolated from the surface seawater in the hydrothermal field of Okinawa Trough.</title>
        <authorList>
            <person name="Shuang W."/>
        </authorList>
    </citation>
    <scope>NUCLEOTIDE SEQUENCE</scope>
    <source>
        <strain evidence="7">LXI357</strain>
    </source>
</reference>